<dbReference type="STRING" id="69895.SAMN05192551_10219"/>
<dbReference type="RefSeq" id="WP_177208767.1">
    <property type="nucleotide sequence ID" value="NZ_FOQA01000002.1"/>
</dbReference>
<dbReference type="Gene3D" id="2.60.320.10">
    <property type="entry name" value="N-utilization substance G protein NusG, insert domain"/>
    <property type="match status" value="1"/>
</dbReference>
<evidence type="ECO:0000313" key="2">
    <source>
        <dbReference type="Proteomes" id="UP000199287"/>
    </source>
</evidence>
<evidence type="ECO:0000313" key="1">
    <source>
        <dbReference type="EMBL" id="SFH65496.1"/>
    </source>
</evidence>
<gene>
    <name evidence="1" type="ORF">SAMN05192551_10219</name>
</gene>
<reference evidence="2" key="1">
    <citation type="submission" date="2016-10" db="EMBL/GenBank/DDBJ databases">
        <authorList>
            <person name="Varghese N."/>
            <person name="Submissions S."/>
        </authorList>
    </citation>
    <scope>NUCLEOTIDE SEQUENCE [LARGE SCALE GENOMIC DNA]</scope>
    <source>
        <strain evidence="2">Z-7934</strain>
    </source>
</reference>
<keyword evidence="2" id="KW-1185">Reference proteome</keyword>
<dbReference type="InterPro" id="IPR038690">
    <property type="entry name" value="NusG_2_sf"/>
</dbReference>
<name>A0A1I3BTT6_9FIRM</name>
<organism evidence="1 2">
    <name type="scientific">Tindallia magadiensis</name>
    <dbReference type="NCBI Taxonomy" id="69895"/>
    <lineage>
        <taxon>Bacteria</taxon>
        <taxon>Bacillati</taxon>
        <taxon>Bacillota</taxon>
        <taxon>Clostridia</taxon>
        <taxon>Peptostreptococcales</taxon>
        <taxon>Tindalliaceae</taxon>
        <taxon>Tindallia</taxon>
    </lineage>
</organism>
<dbReference type="Proteomes" id="UP000199287">
    <property type="component" value="Unassembled WGS sequence"/>
</dbReference>
<dbReference type="Pfam" id="PF07009">
    <property type="entry name" value="NusG_II"/>
    <property type="match status" value="1"/>
</dbReference>
<dbReference type="AlphaFoldDB" id="A0A1I3BTT6"/>
<protein>
    <submittedName>
        <fullName evidence="1">Uncharacterized protein</fullName>
    </submittedName>
</protein>
<dbReference type="EMBL" id="FOQA01000002">
    <property type="protein sequence ID" value="SFH65496.1"/>
    <property type="molecule type" value="Genomic_DNA"/>
</dbReference>
<sequence length="122" mass="13645">MKKKDIQLLIIILVVSIIGLAGARLNASENAATSQAVIFLNDEEYVRVPLEDPQVVVIDQGDKTNEIQVTEKGVSMLYSDCSSQYCVQQGEVTLENMDQRFLGAWIYCLHNKVSIQLLRGEE</sequence>
<accession>A0A1I3BTT6</accession>
<proteinExistence type="predicted"/>